<dbReference type="Proteomes" id="UP000650424">
    <property type="component" value="Unassembled WGS sequence"/>
</dbReference>
<proteinExistence type="predicted"/>
<organism evidence="2 3">
    <name type="scientific">Undibacterium hunanense</name>
    <dbReference type="NCBI Taxonomy" id="2762292"/>
    <lineage>
        <taxon>Bacteria</taxon>
        <taxon>Pseudomonadati</taxon>
        <taxon>Pseudomonadota</taxon>
        <taxon>Betaproteobacteria</taxon>
        <taxon>Burkholderiales</taxon>
        <taxon>Oxalobacteraceae</taxon>
        <taxon>Undibacterium</taxon>
    </lineage>
</organism>
<dbReference type="CDD" id="cd00077">
    <property type="entry name" value="HDc"/>
    <property type="match status" value="1"/>
</dbReference>
<dbReference type="SUPFAM" id="SSF109604">
    <property type="entry name" value="HD-domain/PDEase-like"/>
    <property type="match status" value="1"/>
</dbReference>
<feature type="domain" description="HD" evidence="1">
    <location>
        <begin position="37"/>
        <end position="105"/>
    </location>
</feature>
<dbReference type="InterPro" id="IPR052567">
    <property type="entry name" value="OP_Dioxygenase"/>
</dbReference>
<accession>A0ABR6ZMD4</accession>
<dbReference type="InterPro" id="IPR003607">
    <property type="entry name" value="HD/PDEase_dom"/>
</dbReference>
<dbReference type="RefSeq" id="WP_186946257.1">
    <property type="nucleotide sequence ID" value="NZ_JACOGF010000002.1"/>
</dbReference>
<evidence type="ECO:0000313" key="3">
    <source>
        <dbReference type="Proteomes" id="UP000650424"/>
    </source>
</evidence>
<evidence type="ECO:0000313" key="2">
    <source>
        <dbReference type="EMBL" id="MBC3917042.1"/>
    </source>
</evidence>
<dbReference type="Gene3D" id="1.10.3210.10">
    <property type="entry name" value="Hypothetical protein af1432"/>
    <property type="match status" value="1"/>
</dbReference>
<gene>
    <name evidence="2" type="ORF">H8L32_06095</name>
</gene>
<dbReference type="EMBL" id="JACOGF010000002">
    <property type="protein sequence ID" value="MBC3917042.1"/>
    <property type="molecule type" value="Genomic_DNA"/>
</dbReference>
<sequence>MNIKRRQAQPVDFFTLVTWLQQRAGGLYGGEAITQLEHALQCASQAQREGATDALVVAALLHDIAHLADNETDETFPHGEMAAQLLSELFHTDVTEPIRLHVEAKRYLCAADPLYWSGLSPASQRSLIWQGGPYSVAQATEFMNMPYAEDAVRLRLWDDAAKVIDAVTPDLDHFIALMEEIRLPQQVIQLQTATV</sequence>
<evidence type="ECO:0000259" key="1">
    <source>
        <dbReference type="Pfam" id="PF01966"/>
    </source>
</evidence>
<reference evidence="2 3" key="1">
    <citation type="submission" date="2020-08" db="EMBL/GenBank/DDBJ databases">
        <title>Novel species isolated from subtropical streams in China.</title>
        <authorList>
            <person name="Lu H."/>
        </authorList>
    </citation>
    <scope>NUCLEOTIDE SEQUENCE [LARGE SCALE GENOMIC DNA]</scope>
    <source>
        <strain evidence="2 3">CY18W</strain>
    </source>
</reference>
<dbReference type="Pfam" id="PF01966">
    <property type="entry name" value="HD"/>
    <property type="match status" value="1"/>
</dbReference>
<dbReference type="PANTHER" id="PTHR40202:SF1">
    <property type="entry name" value="HD DOMAIN-CONTAINING PROTEIN"/>
    <property type="match status" value="1"/>
</dbReference>
<dbReference type="InterPro" id="IPR006674">
    <property type="entry name" value="HD_domain"/>
</dbReference>
<protein>
    <submittedName>
        <fullName evidence="2">HD domain-containing protein</fullName>
    </submittedName>
</protein>
<comment type="caution">
    <text evidence="2">The sequence shown here is derived from an EMBL/GenBank/DDBJ whole genome shotgun (WGS) entry which is preliminary data.</text>
</comment>
<keyword evidence="3" id="KW-1185">Reference proteome</keyword>
<name>A0ABR6ZMD4_9BURK</name>
<dbReference type="PANTHER" id="PTHR40202">
    <property type="match status" value="1"/>
</dbReference>